<organism evidence="3">
    <name type="scientific">Volvox carteri f. nagariensis</name>
    <dbReference type="NCBI Taxonomy" id="3068"/>
    <lineage>
        <taxon>Eukaryota</taxon>
        <taxon>Viridiplantae</taxon>
        <taxon>Chlorophyta</taxon>
        <taxon>core chlorophytes</taxon>
        <taxon>Chlorophyceae</taxon>
        <taxon>CS clade</taxon>
        <taxon>Chlamydomonadales</taxon>
        <taxon>Volvocaceae</taxon>
        <taxon>Volvox</taxon>
    </lineage>
</organism>
<feature type="region of interest" description="Disordered" evidence="1">
    <location>
        <begin position="1"/>
        <end position="95"/>
    </location>
</feature>
<feature type="region of interest" description="Disordered" evidence="1">
    <location>
        <begin position="419"/>
        <end position="447"/>
    </location>
</feature>
<gene>
    <name evidence="2" type="ORF">VOLCADRAFT_87905</name>
</gene>
<protein>
    <submittedName>
        <fullName evidence="2">Uncharacterized protein</fullName>
    </submittedName>
</protein>
<accession>D8TMJ6</accession>
<dbReference type="RefSeq" id="XP_002947602.1">
    <property type="nucleotide sequence ID" value="XM_002947556.1"/>
</dbReference>
<dbReference type="GeneID" id="9624891"/>
<evidence type="ECO:0000256" key="1">
    <source>
        <dbReference type="SAM" id="MobiDB-lite"/>
    </source>
</evidence>
<feature type="compositionally biased region" description="Polar residues" evidence="1">
    <location>
        <begin position="19"/>
        <end position="29"/>
    </location>
</feature>
<name>D8TMJ6_VOLCA</name>
<dbReference type="InParanoid" id="D8TMJ6"/>
<feature type="compositionally biased region" description="Gly residues" evidence="1">
    <location>
        <begin position="64"/>
        <end position="75"/>
    </location>
</feature>
<dbReference type="KEGG" id="vcn:VOLCADRAFT_87905"/>
<evidence type="ECO:0000313" key="3">
    <source>
        <dbReference type="Proteomes" id="UP000001058"/>
    </source>
</evidence>
<proteinExistence type="predicted"/>
<sequence length="447" mass="47255">MLQLIQTVRQQQHQQQNQGELPSQQQQQDAEGGSAELQAGVTQLPAEPPPPQQRRVSFAADTRGGSGEDVDGGGAEMPPPPPPLAAGLPRLRMEPRRSEAAAAAAVAAAVAAAALPTATARSPVMQQGGDPAGNVADGAGGSGPGGDEDASKSEPEAPPPPPPLRRQQRHLTEAMIRTLNARVAGELIHPRPPAPDPFGDLDHGEHLGGEGPVTPSAARARAILATMGGTKMDISELRTDPRVSAVDQLLAPPASSLLALLYLASRQPVPHPEDFLTGTDLQYYNGASAGAYGGGAAVGAVSPLSGRPPAGDLFMDFGSPGRALHGQTYRHVEAWSVRDAGLVLERQAREMELAGRYRMPAAYIEADKALGERLNLDDPDLEDRADELRERLRREAYDEVLLQAGEELREAERERYGYVRSAPMREPNAAAAVGEEEGEEQEGRGRG</sequence>
<dbReference type="Proteomes" id="UP000001058">
    <property type="component" value="Unassembled WGS sequence"/>
</dbReference>
<dbReference type="OrthoDB" id="535609at2759"/>
<dbReference type="EMBL" id="GL378328">
    <property type="protein sequence ID" value="EFJ51135.1"/>
    <property type="molecule type" value="Genomic_DNA"/>
</dbReference>
<feature type="region of interest" description="Disordered" evidence="1">
    <location>
        <begin position="120"/>
        <end position="166"/>
    </location>
</feature>
<dbReference type="AlphaFoldDB" id="D8TMJ6"/>
<keyword evidence="3" id="KW-1185">Reference proteome</keyword>
<feature type="compositionally biased region" description="Low complexity" evidence="1">
    <location>
        <begin position="1"/>
        <end position="18"/>
    </location>
</feature>
<reference evidence="2 3" key="1">
    <citation type="journal article" date="2010" name="Science">
        <title>Genomic analysis of organismal complexity in the multicellular green alga Volvox carteri.</title>
        <authorList>
            <person name="Prochnik S.E."/>
            <person name="Umen J."/>
            <person name="Nedelcu A.M."/>
            <person name="Hallmann A."/>
            <person name="Miller S.M."/>
            <person name="Nishii I."/>
            <person name="Ferris P."/>
            <person name="Kuo A."/>
            <person name="Mitros T."/>
            <person name="Fritz-Laylin L.K."/>
            <person name="Hellsten U."/>
            <person name="Chapman J."/>
            <person name="Simakov O."/>
            <person name="Rensing S.A."/>
            <person name="Terry A."/>
            <person name="Pangilinan J."/>
            <person name="Kapitonov V."/>
            <person name="Jurka J."/>
            <person name="Salamov A."/>
            <person name="Shapiro H."/>
            <person name="Schmutz J."/>
            <person name="Grimwood J."/>
            <person name="Lindquist E."/>
            <person name="Lucas S."/>
            <person name="Grigoriev I.V."/>
            <person name="Schmitt R."/>
            <person name="Kirk D."/>
            <person name="Rokhsar D.S."/>
        </authorList>
    </citation>
    <scope>NUCLEOTIDE SEQUENCE [LARGE SCALE GENOMIC DNA]</scope>
    <source>
        <strain evidence="3">f. Nagariensis / Eve</strain>
    </source>
</reference>
<evidence type="ECO:0000313" key="2">
    <source>
        <dbReference type="EMBL" id="EFJ51135.1"/>
    </source>
</evidence>